<keyword evidence="5" id="KW-0235">DNA replication</keyword>
<sequence length="1031" mass="113815">MHRRFSYVELHARSAFSFLRGASRPEELAREAARLGLPGLALCDRDGVYGIPRFHAAAREAGLRALVGAELSLDDGSVLPVLVETREGYRNLCRLLSEAKLRSPKGEAAIRWEELGDHAPGLLALTGDEEGPLLRALARGQSPGEPARRLLRLFGRERLFVELQRNGLRGDRFRNRTLCAVARELALPVAATGGVLYAKAEERPLLDVFHCLRAHTTLDAAGALLSPNDRRHLRSPQAMEALFADLPEAIETTGRIASRIAFSLEDLGYSFPQYATPTGESEDAFLERAVRDGARQRYGSLSPAVRRQLGHELGVIRKLGFAGYFLIVWDLVRWCNHEGMLAQGRGSAANSAVCYSLGITSVDPIGGRLLFERFLSEGRKGWPDIDLDLPSGEARERVIQEVYRRYGRRGAAMTASVIGFQGRSAARDLGKVLSLPKEILDRFSALFPGGDYPHTLDWKEHGRQSGLSPADPRQAAFLRLYPRLLGLPRHLGQHPGGMVIAQGELDRIVPLENAAMPGRSVLQWDKDDCEELGMVKIDLLGLGMIAVLQEALARCRARDHPVELSLLPKDDPATFALLQRVETIGVFQVESRAQMAILPRLRPRCFYDLVVQVAIVRPGPIHGGLIGTYLARRSGREPVRYPDPRLAPILERTLGIVLFQEQALQIAMVLGGFSPAQAEELRRALGFRRDPRRMERALDHLDRAMRERGIPPPTIAWVARSLSSFALYGFPESHAISWAGLAYASAYLKAHHGPEFYAALLNHQPMGFYSPATLIQEGKRRGIRFRPISVLLSEDSCTIEKEGAVRLGLCLARGLTGGTRIRILSARTEAPFASLEEFQRRVPMSRRELRLLASLGAFQGLASHRREALWQIERPMVSEELLPRQEKAPSPLLPMTPAERLQADYAGAGVTLGSHPMAYLRRKVPGAREAAALGGLPQGVRVRVAGAVICRQRPGTAKGFLFLSLEDETGIANVIVAPDLFEANRLLISLEPFLLVEGILENAHDPIQIRGEKIAPLPSRGLPEPCSHDFR</sequence>
<dbReference type="OrthoDB" id="9803237at2"/>
<dbReference type="EMBL" id="CABFVA020000088">
    <property type="protein sequence ID" value="VVM07331.1"/>
    <property type="molecule type" value="Genomic_DNA"/>
</dbReference>
<evidence type="ECO:0000256" key="7">
    <source>
        <dbReference type="ARBA" id="ARBA00022932"/>
    </source>
</evidence>
<proteinExistence type="inferred from homology"/>
<dbReference type="InterPro" id="IPR029460">
    <property type="entry name" value="DNAPol_HHH"/>
</dbReference>
<dbReference type="HAMAP" id="MF_01902">
    <property type="entry name" value="DNApol_error_prone"/>
    <property type="match status" value="1"/>
</dbReference>
<dbReference type="InterPro" id="IPR016195">
    <property type="entry name" value="Pol/histidinol_Pase-like"/>
</dbReference>
<dbReference type="PANTHER" id="PTHR32294">
    <property type="entry name" value="DNA POLYMERASE III SUBUNIT ALPHA"/>
    <property type="match status" value="1"/>
</dbReference>
<evidence type="ECO:0000256" key="4">
    <source>
        <dbReference type="ARBA" id="ARBA00022695"/>
    </source>
</evidence>
<dbReference type="InterPro" id="IPR003141">
    <property type="entry name" value="Pol/His_phosphatase_N"/>
</dbReference>
<evidence type="ECO:0000256" key="6">
    <source>
        <dbReference type="ARBA" id="ARBA00022763"/>
    </source>
</evidence>
<dbReference type="InterPro" id="IPR004013">
    <property type="entry name" value="PHP_dom"/>
</dbReference>
<dbReference type="GO" id="GO:0006281">
    <property type="term" value="P:DNA repair"/>
    <property type="evidence" value="ECO:0007669"/>
    <property type="project" value="UniProtKB-KW"/>
</dbReference>
<keyword evidence="4 11" id="KW-0548">Nucleotidyltransferase</keyword>
<keyword evidence="2" id="KW-0963">Cytoplasm</keyword>
<dbReference type="NCBIfam" id="NF004225">
    <property type="entry name" value="PRK05672.1"/>
    <property type="match status" value="1"/>
</dbReference>
<evidence type="ECO:0000256" key="5">
    <source>
        <dbReference type="ARBA" id="ARBA00022705"/>
    </source>
</evidence>
<evidence type="ECO:0000256" key="9">
    <source>
        <dbReference type="ARBA" id="ARBA00049244"/>
    </source>
</evidence>
<dbReference type="RefSeq" id="WP_142660503.1">
    <property type="nucleotide sequence ID" value="NZ_CABFVA020000088.1"/>
</dbReference>
<dbReference type="InterPro" id="IPR040982">
    <property type="entry name" value="DNA_pol3_finger"/>
</dbReference>
<dbReference type="GO" id="GO:0003887">
    <property type="term" value="F:DNA-directed DNA polymerase activity"/>
    <property type="evidence" value="ECO:0007669"/>
    <property type="project" value="UniProtKB-KW"/>
</dbReference>
<dbReference type="Gene3D" id="1.10.150.870">
    <property type="match status" value="1"/>
</dbReference>
<keyword evidence="6" id="KW-0227">DNA damage</keyword>
<name>A0A5E6MMQ9_9BACT</name>
<dbReference type="Pfam" id="PF02811">
    <property type="entry name" value="PHP"/>
    <property type="match status" value="1"/>
</dbReference>
<dbReference type="EC" id="2.7.7.7" evidence="1"/>
<dbReference type="Pfam" id="PF14579">
    <property type="entry name" value="HHH_6"/>
    <property type="match status" value="1"/>
</dbReference>
<dbReference type="NCBIfam" id="TIGR00594">
    <property type="entry name" value="polc"/>
    <property type="match status" value="1"/>
</dbReference>
<dbReference type="SUPFAM" id="SSF89550">
    <property type="entry name" value="PHP domain-like"/>
    <property type="match status" value="1"/>
</dbReference>
<comment type="catalytic activity">
    <reaction evidence="9">
        <text>DNA(n) + a 2'-deoxyribonucleoside 5'-triphosphate = DNA(n+1) + diphosphate</text>
        <dbReference type="Rhea" id="RHEA:22508"/>
        <dbReference type="Rhea" id="RHEA-COMP:17339"/>
        <dbReference type="Rhea" id="RHEA-COMP:17340"/>
        <dbReference type="ChEBI" id="CHEBI:33019"/>
        <dbReference type="ChEBI" id="CHEBI:61560"/>
        <dbReference type="ChEBI" id="CHEBI:173112"/>
        <dbReference type="EC" id="2.7.7.7"/>
    </reaction>
</comment>
<evidence type="ECO:0000259" key="10">
    <source>
        <dbReference type="SMART" id="SM00481"/>
    </source>
</evidence>
<accession>A0A5E6MMQ9</accession>
<organism evidence="11 12">
    <name type="scientific">Methylacidimicrobium tartarophylax</name>
    <dbReference type="NCBI Taxonomy" id="1041768"/>
    <lineage>
        <taxon>Bacteria</taxon>
        <taxon>Pseudomonadati</taxon>
        <taxon>Verrucomicrobiota</taxon>
        <taxon>Methylacidimicrobium</taxon>
    </lineage>
</organism>
<feature type="domain" description="Polymerase/histidinol phosphatase N-terminal" evidence="10">
    <location>
        <begin position="8"/>
        <end position="75"/>
    </location>
</feature>
<keyword evidence="12" id="KW-1185">Reference proteome</keyword>
<keyword evidence="3 11" id="KW-0808">Transferase</keyword>
<dbReference type="Proteomes" id="UP000334923">
    <property type="component" value="Unassembled WGS sequence"/>
</dbReference>
<dbReference type="InterPro" id="IPR004805">
    <property type="entry name" value="DnaE2/DnaE/PolC"/>
</dbReference>
<evidence type="ECO:0000256" key="2">
    <source>
        <dbReference type="ARBA" id="ARBA00022490"/>
    </source>
</evidence>
<dbReference type="Gene3D" id="3.20.20.140">
    <property type="entry name" value="Metal-dependent hydrolases"/>
    <property type="match status" value="1"/>
</dbReference>
<gene>
    <name evidence="11" type="primary">dnaE</name>
    <name evidence="11" type="ORF">MAMT_01690</name>
</gene>
<evidence type="ECO:0000256" key="3">
    <source>
        <dbReference type="ARBA" id="ARBA00022679"/>
    </source>
</evidence>
<evidence type="ECO:0000313" key="11">
    <source>
        <dbReference type="EMBL" id="VVM07331.1"/>
    </source>
</evidence>
<dbReference type="GO" id="GO:0006260">
    <property type="term" value="P:DNA replication"/>
    <property type="evidence" value="ECO:0007669"/>
    <property type="project" value="UniProtKB-KW"/>
</dbReference>
<dbReference type="GO" id="GO:0008408">
    <property type="term" value="F:3'-5' exonuclease activity"/>
    <property type="evidence" value="ECO:0007669"/>
    <property type="project" value="InterPro"/>
</dbReference>
<evidence type="ECO:0000256" key="1">
    <source>
        <dbReference type="ARBA" id="ARBA00012417"/>
    </source>
</evidence>
<evidence type="ECO:0000313" key="12">
    <source>
        <dbReference type="Proteomes" id="UP000334923"/>
    </source>
</evidence>
<dbReference type="CDD" id="cd04485">
    <property type="entry name" value="DnaE_OBF"/>
    <property type="match status" value="1"/>
</dbReference>
<evidence type="ECO:0000256" key="8">
    <source>
        <dbReference type="ARBA" id="ARBA00023204"/>
    </source>
</evidence>
<dbReference type="Pfam" id="PF07733">
    <property type="entry name" value="DNA_pol3_alpha"/>
    <property type="match status" value="1"/>
</dbReference>
<keyword evidence="7" id="KW-0239">DNA-directed DNA polymerase</keyword>
<dbReference type="SMART" id="SM00481">
    <property type="entry name" value="POLIIIAc"/>
    <property type="match status" value="1"/>
</dbReference>
<dbReference type="InterPro" id="IPR023073">
    <property type="entry name" value="DnaE2"/>
</dbReference>
<dbReference type="InterPro" id="IPR011708">
    <property type="entry name" value="DNA_pol3_alpha_NTPase_dom"/>
</dbReference>
<dbReference type="AlphaFoldDB" id="A0A5E6MMQ9"/>
<dbReference type="PANTHER" id="PTHR32294:SF4">
    <property type="entry name" value="ERROR-PRONE DNA POLYMERASE"/>
    <property type="match status" value="1"/>
</dbReference>
<reference evidence="11 12" key="1">
    <citation type="submission" date="2019-09" db="EMBL/GenBank/DDBJ databases">
        <authorList>
            <person name="Cremers G."/>
        </authorList>
    </citation>
    <scope>NUCLEOTIDE SEQUENCE [LARGE SCALE GENOMIC DNA]</scope>
    <source>
        <strain evidence="11">4A</strain>
    </source>
</reference>
<dbReference type="Pfam" id="PF17657">
    <property type="entry name" value="DNA_pol3_finger"/>
    <property type="match status" value="1"/>
</dbReference>
<protein>
    <recommendedName>
        <fullName evidence="1">DNA-directed DNA polymerase</fullName>
        <ecNumber evidence="1">2.7.7.7</ecNumber>
    </recommendedName>
</protein>
<keyword evidence="8" id="KW-0234">DNA repair</keyword>